<proteinExistence type="predicted"/>
<organism evidence="2 3">
    <name type="scientific">Batillaria attramentaria</name>
    <dbReference type="NCBI Taxonomy" id="370345"/>
    <lineage>
        <taxon>Eukaryota</taxon>
        <taxon>Metazoa</taxon>
        <taxon>Spiralia</taxon>
        <taxon>Lophotrochozoa</taxon>
        <taxon>Mollusca</taxon>
        <taxon>Gastropoda</taxon>
        <taxon>Caenogastropoda</taxon>
        <taxon>Sorbeoconcha</taxon>
        <taxon>Cerithioidea</taxon>
        <taxon>Batillariidae</taxon>
        <taxon>Batillaria</taxon>
    </lineage>
</organism>
<comment type="caution">
    <text evidence="2">The sequence shown here is derived from an EMBL/GenBank/DDBJ whole genome shotgun (WGS) entry which is preliminary data.</text>
</comment>
<gene>
    <name evidence="2" type="ORF">BaRGS_00014972</name>
</gene>
<reference evidence="2 3" key="1">
    <citation type="journal article" date="2023" name="Sci. Data">
        <title>Genome assembly of the Korean intertidal mud-creeper Batillaria attramentaria.</title>
        <authorList>
            <person name="Patra A.K."/>
            <person name="Ho P.T."/>
            <person name="Jun S."/>
            <person name="Lee S.J."/>
            <person name="Kim Y."/>
            <person name="Won Y.J."/>
        </authorList>
    </citation>
    <scope>NUCLEOTIDE SEQUENCE [LARGE SCALE GENOMIC DNA]</scope>
    <source>
        <strain evidence="2">Wonlab-2016</strain>
    </source>
</reference>
<feature type="region of interest" description="Disordered" evidence="1">
    <location>
        <begin position="42"/>
        <end position="74"/>
    </location>
</feature>
<dbReference type="AlphaFoldDB" id="A0ABD0L3I2"/>
<evidence type="ECO:0000313" key="2">
    <source>
        <dbReference type="EMBL" id="KAK7493831.1"/>
    </source>
</evidence>
<evidence type="ECO:0000313" key="3">
    <source>
        <dbReference type="Proteomes" id="UP001519460"/>
    </source>
</evidence>
<name>A0ABD0L3I2_9CAEN</name>
<protein>
    <submittedName>
        <fullName evidence="2">Uncharacterized protein</fullName>
    </submittedName>
</protein>
<keyword evidence="3" id="KW-1185">Reference proteome</keyword>
<sequence>MSAKGDNAWLTGSYPFGLRRRHGEKTLCLWDLKTVFVELDGVHGSSDKQSPGDCCGDHGSSEFTGSVGQKSPDS</sequence>
<feature type="compositionally biased region" description="Polar residues" evidence="1">
    <location>
        <begin position="61"/>
        <end position="74"/>
    </location>
</feature>
<dbReference type="EMBL" id="JACVVK020000089">
    <property type="protein sequence ID" value="KAK7493831.1"/>
    <property type="molecule type" value="Genomic_DNA"/>
</dbReference>
<dbReference type="Proteomes" id="UP001519460">
    <property type="component" value="Unassembled WGS sequence"/>
</dbReference>
<evidence type="ECO:0000256" key="1">
    <source>
        <dbReference type="SAM" id="MobiDB-lite"/>
    </source>
</evidence>
<accession>A0ABD0L3I2</accession>